<feature type="chain" id="PRO_5016384930" description="peptide-methionine (R)-S-oxide reductase" evidence="4">
    <location>
        <begin position="33"/>
        <end position="168"/>
    </location>
</feature>
<keyword evidence="7" id="KW-1185">Reference proteome</keyword>
<dbReference type="Proteomes" id="UP000247763">
    <property type="component" value="Chromosome"/>
</dbReference>
<dbReference type="InterPro" id="IPR028427">
    <property type="entry name" value="Met_Sox_Rdtase_MsrB"/>
</dbReference>
<evidence type="ECO:0000313" key="7">
    <source>
        <dbReference type="Proteomes" id="UP000247763"/>
    </source>
</evidence>
<evidence type="ECO:0000256" key="1">
    <source>
        <dbReference type="ARBA" id="ARBA00012499"/>
    </source>
</evidence>
<organism evidence="6 7">
    <name type="scientific">Phenylobacterium parvum</name>
    <dbReference type="NCBI Taxonomy" id="2201350"/>
    <lineage>
        <taxon>Bacteria</taxon>
        <taxon>Pseudomonadati</taxon>
        <taxon>Pseudomonadota</taxon>
        <taxon>Alphaproteobacteria</taxon>
        <taxon>Caulobacterales</taxon>
        <taxon>Caulobacteraceae</taxon>
        <taxon>Phenylobacterium</taxon>
    </lineage>
</organism>
<dbReference type="GO" id="GO:0006979">
    <property type="term" value="P:response to oxidative stress"/>
    <property type="evidence" value="ECO:0007669"/>
    <property type="project" value="InterPro"/>
</dbReference>
<dbReference type="Pfam" id="PF01641">
    <property type="entry name" value="SelR"/>
    <property type="match status" value="1"/>
</dbReference>
<accession>A0A2Z3HNW1</accession>
<evidence type="ECO:0000259" key="5">
    <source>
        <dbReference type="PROSITE" id="PS51790"/>
    </source>
</evidence>
<dbReference type="GO" id="GO:0030091">
    <property type="term" value="P:protein repair"/>
    <property type="evidence" value="ECO:0007669"/>
    <property type="project" value="InterPro"/>
</dbReference>
<dbReference type="OrthoDB" id="9785497at2"/>
<dbReference type="SUPFAM" id="SSF51316">
    <property type="entry name" value="Mss4-like"/>
    <property type="match status" value="1"/>
</dbReference>
<keyword evidence="4" id="KW-0732">Signal</keyword>
<dbReference type="NCBIfam" id="TIGR00357">
    <property type="entry name" value="peptide-methionine (R)-S-oxide reductase MsrB"/>
    <property type="match status" value="1"/>
</dbReference>
<dbReference type="PANTHER" id="PTHR10173:SF57">
    <property type="entry name" value="PEPTIDE-METHIONINE (R)-S-OXIDE REDUCTASE"/>
    <property type="match status" value="1"/>
</dbReference>
<evidence type="ECO:0000256" key="2">
    <source>
        <dbReference type="ARBA" id="ARBA00023002"/>
    </source>
</evidence>
<gene>
    <name evidence="6" type="primary">msrB</name>
    <name evidence="6" type="ORF">HYN04_06345</name>
</gene>
<dbReference type="InterPro" id="IPR011057">
    <property type="entry name" value="Mss4-like_sf"/>
</dbReference>
<dbReference type="AlphaFoldDB" id="A0A2Z3HNW1"/>
<dbReference type="RefSeq" id="WP_110449984.1">
    <property type="nucleotide sequence ID" value="NZ_CP029479.1"/>
</dbReference>
<evidence type="ECO:0000256" key="4">
    <source>
        <dbReference type="SAM" id="SignalP"/>
    </source>
</evidence>
<dbReference type="EC" id="1.8.4.12" evidence="1"/>
<dbReference type="KEGG" id="phb:HYN04_06345"/>
<reference evidence="7" key="1">
    <citation type="submission" date="2018-05" db="EMBL/GenBank/DDBJ databases">
        <title>Genome sequencing of Phenylobacterium sp. HYN0004.</title>
        <authorList>
            <person name="Yi H."/>
            <person name="Baek C."/>
        </authorList>
    </citation>
    <scope>NUCLEOTIDE SEQUENCE [LARGE SCALE GENOMIC DNA]</scope>
    <source>
        <strain evidence="7">HYN0004</strain>
    </source>
</reference>
<dbReference type="PROSITE" id="PS51318">
    <property type="entry name" value="TAT"/>
    <property type="match status" value="1"/>
</dbReference>
<feature type="domain" description="MsrB" evidence="5">
    <location>
        <begin position="47"/>
        <end position="168"/>
    </location>
</feature>
<sequence>MPGSDRISSRRALLLGAGASLGASLVVSCARAASDAYAGSPFRKISEAEWRKRLPPKAFAILRKEDTEPPGSSPLLNEKRAGTYHCLGCDLPLFRSAWKYDSGTGWPSFHTALPGALGLKTDWLIGVPRTEYHCARCLGHHGHRFDDGPRPTGLRYCSNGFALRFQPA</sequence>
<evidence type="ECO:0000256" key="3">
    <source>
        <dbReference type="ARBA" id="ARBA00048488"/>
    </source>
</evidence>
<dbReference type="EMBL" id="CP029479">
    <property type="protein sequence ID" value="AWM77417.1"/>
    <property type="molecule type" value="Genomic_DNA"/>
</dbReference>
<evidence type="ECO:0000313" key="6">
    <source>
        <dbReference type="EMBL" id="AWM77417.1"/>
    </source>
</evidence>
<dbReference type="PROSITE" id="PS51257">
    <property type="entry name" value="PROKAR_LIPOPROTEIN"/>
    <property type="match status" value="1"/>
</dbReference>
<dbReference type="PANTHER" id="PTHR10173">
    <property type="entry name" value="METHIONINE SULFOXIDE REDUCTASE"/>
    <property type="match status" value="1"/>
</dbReference>
<proteinExistence type="predicted"/>
<keyword evidence="2" id="KW-0560">Oxidoreductase</keyword>
<protein>
    <recommendedName>
        <fullName evidence="1">peptide-methionine (R)-S-oxide reductase</fullName>
        <ecNumber evidence="1">1.8.4.12</ecNumber>
    </recommendedName>
</protein>
<name>A0A2Z3HNW1_9CAUL</name>
<dbReference type="InterPro" id="IPR006311">
    <property type="entry name" value="TAT_signal"/>
</dbReference>
<comment type="catalytic activity">
    <reaction evidence="3">
        <text>L-methionyl-[protein] + [thioredoxin]-disulfide + H2O = L-methionyl-(R)-S-oxide-[protein] + [thioredoxin]-dithiol</text>
        <dbReference type="Rhea" id="RHEA:24164"/>
        <dbReference type="Rhea" id="RHEA-COMP:10698"/>
        <dbReference type="Rhea" id="RHEA-COMP:10700"/>
        <dbReference type="Rhea" id="RHEA-COMP:12313"/>
        <dbReference type="Rhea" id="RHEA-COMP:12314"/>
        <dbReference type="ChEBI" id="CHEBI:15377"/>
        <dbReference type="ChEBI" id="CHEBI:16044"/>
        <dbReference type="ChEBI" id="CHEBI:29950"/>
        <dbReference type="ChEBI" id="CHEBI:45764"/>
        <dbReference type="ChEBI" id="CHEBI:50058"/>
        <dbReference type="EC" id="1.8.4.12"/>
    </reaction>
</comment>
<dbReference type="InterPro" id="IPR002579">
    <property type="entry name" value="Met_Sox_Rdtase_MsrB_dom"/>
</dbReference>
<dbReference type="GO" id="GO:0005737">
    <property type="term" value="C:cytoplasm"/>
    <property type="evidence" value="ECO:0007669"/>
    <property type="project" value="TreeGrafter"/>
</dbReference>
<dbReference type="Gene3D" id="2.170.150.20">
    <property type="entry name" value="Peptide methionine sulfoxide reductase"/>
    <property type="match status" value="1"/>
</dbReference>
<dbReference type="PROSITE" id="PS51790">
    <property type="entry name" value="MSRB"/>
    <property type="match status" value="1"/>
</dbReference>
<dbReference type="GO" id="GO:0033743">
    <property type="term" value="F:peptide-methionine (R)-S-oxide reductase activity"/>
    <property type="evidence" value="ECO:0007669"/>
    <property type="project" value="UniProtKB-EC"/>
</dbReference>
<feature type="signal peptide" evidence="4">
    <location>
        <begin position="1"/>
        <end position="32"/>
    </location>
</feature>